<sequence>MTLPRWSLAGHTGSPEEPGEDPLAVCIDIDGLFADLPPRPREHVTLLGCEPAGALAEALDTRAWLGTMWLGTMWSGDAGEPGGWAGEQLLDTTVLGHRPSAGSPGRVDVDLEGLVSVYDRTDGVDRPDGLTGLALQGPDGGPWGTCADVTGVFRERAAPPIPRVTLIGCRLEPVFQQLFNPGEPRRIVAGVGAIAADGAVVRMIDSWVTGTVVASVPSAYGDGLVDVTVDSDSREPSPTGLRDIVDIWRAGRPTERNLWAGYDRALRDEWAGVALANHAGSTSAEPFDLDGRFVTDVEGFYCALGEAVNGPGGYFGWNLDALEDCLRGGWGARPPFRLRWHDSAVAREHLVAGYDRHRHGPAVTLGYLLGMFAEHGVDVDLR</sequence>
<evidence type="ECO:0000256" key="1">
    <source>
        <dbReference type="ARBA" id="ARBA00006845"/>
    </source>
</evidence>
<comment type="similarity">
    <text evidence="1">Belongs to the barstar family.</text>
</comment>
<name>A0ABQ3ZFD0_9ACTN</name>
<gene>
    <name evidence="4" type="ORF">Ahu01nite_003340</name>
</gene>
<dbReference type="Pfam" id="PF01337">
    <property type="entry name" value="Barstar"/>
    <property type="match status" value="1"/>
</dbReference>
<dbReference type="Gene3D" id="3.30.370.10">
    <property type="entry name" value="Barstar-like"/>
    <property type="match status" value="1"/>
</dbReference>
<proteinExistence type="inferred from homology"/>
<feature type="region of interest" description="Disordered" evidence="2">
    <location>
        <begin position="1"/>
        <end position="21"/>
    </location>
</feature>
<accession>A0ABQ3ZFD0</accession>
<organism evidence="4 5">
    <name type="scientific">Winogradskya humida</name>
    <dbReference type="NCBI Taxonomy" id="113566"/>
    <lineage>
        <taxon>Bacteria</taxon>
        <taxon>Bacillati</taxon>
        <taxon>Actinomycetota</taxon>
        <taxon>Actinomycetes</taxon>
        <taxon>Micromonosporales</taxon>
        <taxon>Micromonosporaceae</taxon>
        <taxon>Winogradskya</taxon>
    </lineage>
</organism>
<protein>
    <recommendedName>
        <fullName evidence="3">Barstar (barnase inhibitor) domain-containing protein</fullName>
    </recommendedName>
</protein>
<evidence type="ECO:0000256" key="2">
    <source>
        <dbReference type="SAM" id="MobiDB-lite"/>
    </source>
</evidence>
<comment type="caution">
    <text evidence="4">The sequence shown here is derived from an EMBL/GenBank/DDBJ whole genome shotgun (WGS) entry which is preliminary data.</text>
</comment>
<dbReference type="Proteomes" id="UP000603200">
    <property type="component" value="Unassembled WGS sequence"/>
</dbReference>
<keyword evidence="5" id="KW-1185">Reference proteome</keyword>
<dbReference type="InterPro" id="IPR000468">
    <property type="entry name" value="Barstar"/>
</dbReference>
<dbReference type="InterPro" id="IPR035905">
    <property type="entry name" value="Barstar-like_sf"/>
</dbReference>
<evidence type="ECO:0000259" key="3">
    <source>
        <dbReference type="Pfam" id="PF01337"/>
    </source>
</evidence>
<dbReference type="SUPFAM" id="SSF52038">
    <property type="entry name" value="Barstar-related"/>
    <property type="match status" value="1"/>
</dbReference>
<dbReference type="EMBL" id="BOMN01000005">
    <property type="protein sequence ID" value="GIE17232.1"/>
    <property type="molecule type" value="Genomic_DNA"/>
</dbReference>
<reference evidence="4 5" key="1">
    <citation type="submission" date="2021-01" db="EMBL/GenBank/DDBJ databases">
        <title>Whole genome shotgun sequence of Actinoplanes humidus NBRC 14915.</title>
        <authorList>
            <person name="Komaki H."/>
            <person name="Tamura T."/>
        </authorList>
    </citation>
    <scope>NUCLEOTIDE SEQUENCE [LARGE SCALE GENOMIC DNA]</scope>
    <source>
        <strain evidence="4 5">NBRC 14915</strain>
    </source>
</reference>
<feature type="domain" description="Barstar (barnase inhibitor)" evidence="3">
    <location>
        <begin position="287"/>
        <end position="350"/>
    </location>
</feature>
<evidence type="ECO:0000313" key="5">
    <source>
        <dbReference type="Proteomes" id="UP000603200"/>
    </source>
</evidence>
<evidence type="ECO:0000313" key="4">
    <source>
        <dbReference type="EMBL" id="GIE17232.1"/>
    </source>
</evidence>
<dbReference type="RefSeq" id="WP_239158552.1">
    <property type="nucleotide sequence ID" value="NZ_BAAATV010000001.1"/>
</dbReference>